<feature type="chain" id="PRO_5046521133" description="Bulb-type lectin domain-containing protein" evidence="1">
    <location>
        <begin position="26"/>
        <end position="402"/>
    </location>
</feature>
<sequence length="402" mass="43202">MKSSFNLIYTTALSFLTILACTSCEVDPFAEPDDSGQFIKFFGDVNDENGYAAVETENGDFLFTGSTNSTEDGSTNIFIVKADANGNRIWQKQIEQPLAQTSKDIELLSNGDAFIFGHTTRSNGTTDFLLLQVNAEGEEVASFTYGDSTKNEEGLGIIPSVSGGYLLIGTIENNTTDKDMLITKVDGSGTEMFSNTYGLIDEFDAVTSVVENEAGELVWCGTLNRNGSQNMRIVSTDSLGSLIWDYTYQEEISSAQSVASDMKKITGGYVITGRSFVNNGESNVLLVHISDKGAFKWAADLASTLSQEGNSVARTSDGGYAVVGKTLTSGGTSDIYLLKTNSLGQLLWSKTMGGEYDDYGNFVKESTDRGLIILGTSRINNNNVVEFIKTDDKGSTPGDGGE</sequence>
<dbReference type="Proteomes" id="UP000798808">
    <property type="component" value="Unassembled WGS sequence"/>
</dbReference>
<gene>
    <name evidence="2" type="ORF">E1163_22210</name>
</gene>
<feature type="signal peptide" evidence="1">
    <location>
        <begin position="1"/>
        <end position="25"/>
    </location>
</feature>
<evidence type="ECO:0008006" key="4">
    <source>
        <dbReference type="Google" id="ProtNLM"/>
    </source>
</evidence>
<dbReference type="PANTHER" id="PTHR42754">
    <property type="entry name" value="ENDOGLUCANASE"/>
    <property type="match status" value="1"/>
</dbReference>
<keyword evidence="3" id="KW-1185">Reference proteome</keyword>
<reference evidence="2 3" key="1">
    <citation type="submission" date="2019-02" db="EMBL/GenBank/DDBJ databases">
        <authorList>
            <person name="Goldberg S.R."/>
            <person name="Haltli B.A."/>
            <person name="Correa H."/>
            <person name="Russell K.G."/>
        </authorList>
    </citation>
    <scope>NUCLEOTIDE SEQUENCE [LARGE SCALE GENOMIC DNA]</scope>
    <source>
        <strain evidence="2 3">JCM 16186</strain>
    </source>
</reference>
<accession>A0ABW9RUL8</accession>
<evidence type="ECO:0000313" key="2">
    <source>
        <dbReference type="EMBL" id="MTI27688.1"/>
    </source>
</evidence>
<organism evidence="2 3">
    <name type="scientific">Fulvivirga kasyanovii</name>
    <dbReference type="NCBI Taxonomy" id="396812"/>
    <lineage>
        <taxon>Bacteria</taxon>
        <taxon>Pseudomonadati</taxon>
        <taxon>Bacteroidota</taxon>
        <taxon>Cytophagia</taxon>
        <taxon>Cytophagales</taxon>
        <taxon>Fulvivirgaceae</taxon>
        <taxon>Fulvivirga</taxon>
    </lineage>
</organism>
<protein>
    <recommendedName>
        <fullName evidence="4">Bulb-type lectin domain-containing protein</fullName>
    </recommendedName>
</protein>
<proteinExistence type="predicted"/>
<dbReference type="PROSITE" id="PS51257">
    <property type="entry name" value="PROKAR_LIPOPROTEIN"/>
    <property type="match status" value="1"/>
</dbReference>
<keyword evidence="1" id="KW-0732">Signal</keyword>
<comment type="caution">
    <text evidence="2">The sequence shown here is derived from an EMBL/GenBank/DDBJ whole genome shotgun (WGS) entry which is preliminary data.</text>
</comment>
<dbReference type="EMBL" id="SMLW01000639">
    <property type="protein sequence ID" value="MTI27688.1"/>
    <property type="molecule type" value="Genomic_DNA"/>
</dbReference>
<dbReference type="SUPFAM" id="SSF50998">
    <property type="entry name" value="Quinoprotein alcohol dehydrogenase-like"/>
    <property type="match status" value="1"/>
</dbReference>
<evidence type="ECO:0000256" key="1">
    <source>
        <dbReference type="SAM" id="SignalP"/>
    </source>
</evidence>
<name>A0ABW9RUL8_9BACT</name>
<dbReference type="PANTHER" id="PTHR42754:SF1">
    <property type="entry name" value="LIPOPROTEIN"/>
    <property type="match status" value="1"/>
</dbReference>
<dbReference type="InterPro" id="IPR011047">
    <property type="entry name" value="Quinoprotein_ADH-like_sf"/>
</dbReference>
<evidence type="ECO:0000313" key="3">
    <source>
        <dbReference type="Proteomes" id="UP000798808"/>
    </source>
</evidence>
<dbReference type="RefSeq" id="WP_155174685.1">
    <property type="nucleotide sequence ID" value="NZ_BAAAFL010000053.1"/>
</dbReference>